<feature type="non-terminal residue" evidence="1">
    <location>
        <position position="1"/>
    </location>
</feature>
<protein>
    <submittedName>
        <fullName evidence="1">Uncharacterized protein</fullName>
    </submittedName>
</protein>
<sequence>SSDRAESKRMKTLQLRENYLADELFYAAQMSLRSDGRVEASKLVKDITTASPKRAERCMEDRQLKQQNPEMFTRQLLSMYNAMIAIFRISRDTYRNAAGAQVQILYSSNNV</sequence>
<reference evidence="1" key="1">
    <citation type="submission" date="2019-08" db="EMBL/GenBank/DDBJ databases">
        <title>The genome of the North American firefly Photinus pyralis.</title>
        <authorList>
            <consortium name="Photinus pyralis genome working group"/>
            <person name="Fallon T.R."/>
            <person name="Sander Lower S.E."/>
            <person name="Weng J.-K."/>
        </authorList>
    </citation>
    <scope>NUCLEOTIDE SEQUENCE</scope>
    <source>
        <strain evidence="1">TRF0915ILg1</strain>
        <tissue evidence="1">Whole body</tissue>
    </source>
</reference>
<dbReference type="AlphaFoldDB" id="A0A8K0G5S8"/>
<evidence type="ECO:0000313" key="1">
    <source>
        <dbReference type="EMBL" id="KAF2887084.1"/>
    </source>
</evidence>
<dbReference type="EMBL" id="VTPC01085236">
    <property type="protein sequence ID" value="KAF2887084.1"/>
    <property type="molecule type" value="Genomic_DNA"/>
</dbReference>
<evidence type="ECO:0000313" key="2">
    <source>
        <dbReference type="Proteomes" id="UP000801492"/>
    </source>
</evidence>
<proteinExistence type="predicted"/>
<name>A0A8K0G5S8_IGNLU</name>
<keyword evidence="2" id="KW-1185">Reference proteome</keyword>
<organism evidence="1 2">
    <name type="scientific">Ignelater luminosus</name>
    <name type="common">Cucubano</name>
    <name type="synonym">Pyrophorus luminosus</name>
    <dbReference type="NCBI Taxonomy" id="2038154"/>
    <lineage>
        <taxon>Eukaryota</taxon>
        <taxon>Metazoa</taxon>
        <taxon>Ecdysozoa</taxon>
        <taxon>Arthropoda</taxon>
        <taxon>Hexapoda</taxon>
        <taxon>Insecta</taxon>
        <taxon>Pterygota</taxon>
        <taxon>Neoptera</taxon>
        <taxon>Endopterygota</taxon>
        <taxon>Coleoptera</taxon>
        <taxon>Polyphaga</taxon>
        <taxon>Elateriformia</taxon>
        <taxon>Elateroidea</taxon>
        <taxon>Elateridae</taxon>
        <taxon>Agrypninae</taxon>
        <taxon>Pyrophorini</taxon>
        <taxon>Ignelater</taxon>
    </lineage>
</organism>
<comment type="caution">
    <text evidence="1">The sequence shown here is derived from an EMBL/GenBank/DDBJ whole genome shotgun (WGS) entry which is preliminary data.</text>
</comment>
<gene>
    <name evidence="1" type="ORF">ILUMI_19089</name>
</gene>
<accession>A0A8K0G5S8</accession>
<dbReference type="OrthoDB" id="6777453at2759"/>
<dbReference type="Proteomes" id="UP000801492">
    <property type="component" value="Unassembled WGS sequence"/>
</dbReference>